<dbReference type="Gene3D" id="1.10.630.10">
    <property type="entry name" value="Cytochrome P450"/>
    <property type="match status" value="1"/>
</dbReference>
<dbReference type="PANTHER" id="PTHR46696">
    <property type="entry name" value="P450, PUTATIVE (EUROFUNG)-RELATED"/>
    <property type="match status" value="1"/>
</dbReference>
<evidence type="ECO:0000256" key="2">
    <source>
        <dbReference type="RuleBase" id="RU000461"/>
    </source>
</evidence>
<evidence type="ECO:0000313" key="4">
    <source>
        <dbReference type="Proteomes" id="UP001523216"/>
    </source>
</evidence>
<keyword evidence="2" id="KW-0408">Iron</keyword>
<dbReference type="RefSeq" id="WP_251803681.1">
    <property type="nucleotide sequence ID" value="NZ_JAMQOL010000068.1"/>
</dbReference>
<dbReference type="PROSITE" id="PS00086">
    <property type="entry name" value="CYTOCHROME_P450"/>
    <property type="match status" value="1"/>
</dbReference>
<name>A0ABT0YEG6_9ACTN</name>
<dbReference type="EMBL" id="JAMQOL010000068">
    <property type="protein sequence ID" value="MCM4083913.1"/>
    <property type="molecule type" value="Genomic_DNA"/>
</dbReference>
<dbReference type="PRINTS" id="PR00359">
    <property type="entry name" value="BP450"/>
</dbReference>
<dbReference type="InterPro" id="IPR001128">
    <property type="entry name" value="Cyt_P450"/>
</dbReference>
<organism evidence="3 4">
    <name type="scientific">Paractinoplanes hotanensis</name>
    <dbReference type="NCBI Taxonomy" id="2906497"/>
    <lineage>
        <taxon>Bacteria</taxon>
        <taxon>Bacillati</taxon>
        <taxon>Actinomycetota</taxon>
        <taxon>Actinomycetes</taxon>
        <taxon>Micromonosporales</taxon>
        <taxon>Micromonosporaceae</taxon>
        <taxon>Paractinoplanes</taxon>
    </lineage>
</organism>
<reference evidence="3 4" key="1">
    <citation type="submission" date="2022-06" db="EMBL/GenBank/DDBJ databases">
        <title>Actinoplanes abujensis sp. nov., isolated from Nigerian arid soil.</title>
        <authorList>
            <person name="Ding P."/>
        </authorList>
    </citation>
    <scope>NUCLEOTIDE SEQUENCE [LARGE SCALE GENOMIC DNA]</scope>
    <source>
        <strain evidence="4">TRM88002</strain>
    </source>
</reference>
<dbReference type="InterPro" id="IPR017972">
    <property type="entry name" value="Cyt_P450_CS"/>
</dbReference>
<dbReference type="Proteomes" id="UP001523216">
    <property type="component" value="Unassembled WGS sequence"/>
</dbReference>
<dbReference type="InterPro" id="IPR036396">
    <property type="entry name" value="Cyt_P450_sf"/>
</dbReference>
<keyword evidence="2" id="KW-0349">Heme</keyword>
<dbReference type="Pfam" id="PF00067">
    <property type="entry name" value="p450"/>
    <property type="match status" value="1"/>
</dbReference>
<dbReference type="PRINTS" id="PR00385">
    <property type="entry name" value="P450"/>
</dbReference>
<comment type="caution">
    <text evidence="3">The sequence shown here is derived from an EMBL/GenBank/DDBJ whole genome shotgun (WGS) entry which is preliminary data.</text>
</comment>
<dbReference type="SUPFAM" id="SSF48264">
    <property type="entry name" value="Cytochrome P450"/>
    <property type="match status" value="1"/>
</dbReference>
<sequence>MRLDPFSGPYSRDPATTWRRINATATSISYDDHLAMWLIAGHDNVRTVLADTTRFSNAATMLPITALTADAGDILAGLDAPAVAVAADRPQHLRTRAILRALMPTTVARAEQQWGPLVAARTDDLITGMTTNEPTDLMHFAVQLPLLVIHDVLGLPVAAAEQVRAWTDDFADLVWGNPTAEAQIAQAYSSVALWRFCADIVSRRADRGHDGPGLIGELLRYRNNDDSNLTIAEVAALALNIVGAGWITTTGALGNALAHALAEPVRWARLADDEHYLNLHVEETLRHSPAIDGWLRLTITDVTLDGVTIPAGSRCLVLIGAANHDPAVYTEPEVFDPRRGRGGQHLAFGAGPHYCIGAALARLELTTALRALARRLPSLALAAGFQQQFKTSAALRQLTSLPVEQRPAGRCPVAHGTSAGPRS</sequence>
<keyword evidence="4" id="KW-1185">Reference proteome</keyword>
<keyword evidence="2" id="KW-0560">Oxidoreductase</keyword>
<gene>
    <name evidence="3" type="ORF">LXN57_40840</name>
</gene>
<proteinExistence type="inferred from homology"/>
<protein>
    <submittedName>
        <fullName evidence="3">Cytochrome P450</fullName>
    </submittedName>
</protein>
<dbReference type="PANTHER" id="PTHR46696:SF6">
    <property type="entry name" value="P450, PUTATIVE (EUROFUNG)-RELATED"/>
    <property type="match status" value="1"/>
</dbReference>
<keyword evidence="2" id="KW-0503">Monooxygenase</keyword>
<comment type="similarity">
    <text evidence="1 2">Belongs to the cytochrome P450 family.</text>
</comment>
<evidence type="ECO:0000256" key="1">
    <source>
        <dbReference type="ARBA" id="ARBA00010617"/>
    </source>
</evidence>
<keyword evidence="2" id="KW-0479">Metal-binding</keyword>
<evidence type="ECO:0000313" key="3">
    <source>
        <dbReference type="EMBL" id="MCM4083913.1"/>
    </source>
</evidence>
<dbReference type="InterPro" id="IPR002397">
    <property type="entry name" value="Cyt_P450_B"/>
</dbReference>
<accession>A0ABT0YEG6</accession>